<evidence type="ECO:0000256" key="2">
    <source>
        <dbReference type="SAM" id="MobiDB-lite"/>
    </source>
</evidence>
<dbReference type="InterPro" id="IPR038734">
    <property type="entry name" value="YhaN_AAA"/>
</dbReference>
<organism evidence="4 5">
    <name type="scientific">Pseudonocardia endophytica</name>
    <dbReference type="NCBI Taxonomy" id="401976"/>
    <lineage>
        <taxon>Bacteria</taxon>
        <taxon>Bacillati</taxon>
        <taxon>Actinomycetota</taxon>
        <taxon>Actinomycetes</taxon>
        <taxon>Pseudonocardiales</taxon>
        <taxon>Pseudonocardiaceae</taxon>
        <taxon>Pseudonocardia</taxon>
    </lineage>
</organism>
<dbReference type="PANTHER" id="PTHR41259:SF1">
    <property type="entry name" value="DOUBLE-STRAND BREAK REPAIR RAD50 ATPASE, PUTATIVE-RELATED"/>
    <property type="match status" value="1"/>
</dbReference>
<feature type="compositionally biased region" description="Low complexity" evidence="2">
    <location>
        <begin position="1018"/>
        <end position="1027"/>
    </location>
</feature>
<accession>A0A4R1HNX9</accession>
<dbReference type="InterPro" id="IPR027417">
    <property type="entry name" value="P-loop_NTPase"/>
</dbReference>
<gene>
    <name evidence="4" type="ORF">EV378_6922</name>
</gene>
<feature type="region of interest" description="Disordered" evidence="2">
    <location>
        <begin position="754"/>
        <end position="804"/>
    </location>
</feature>
<feature type="region of interest" description="Disordered" evidence="2">
    <location>
        <begin position="459"/>
        <end position="520"/>
    </location>
</feature>
<evidence type="ECO:0000256" key="1">
    <source>
        <dbReference type="SAM" id="Coils"/>
    </source>
</evidence>
<keyword evidence="1" id="KW-0175">Coiled coil</keyword>
<feature type="compositionally biased region" description="Low complexity" evidence="2">
    <location>
        <begin position="573"/>
        <end position="593"/>
    </location>
</feature>
<feature type="region of interest" description="Disordered" evidence="2">
    <location>
        <begin position="1006"/>
        <end position="1033"/>
    </location>
</feature>
<dbReference type="EMBL" id="SMFZ01000002">
    <property type="protein sequence ID" value="TCK22911.1"/>
    <property type="molecule type" value="Genomic_DNA"/>
</dbReference>
<reference evidence="4 5" key="1">
    <citation type="submission" date="2019-03" db="EMBL/GenBank/DDBJ databases">
        <title>Sequencing the genomes of 1000 actinobacteria strains.</title>
        <authorList>
            <person name="Klenk H.-P."/>
        </authorList>
    </citation>
    <scope>NUCLEOTIDE SEQUENCE [LARGE SCALE GENOMIC DNA]</scope>
    <source>
        <strain evidence="4 5">DSM 44969</strain>
    </source>
</reference>
<dbReference type="PANTHER" id="PTHR41259">
    <property type="entry name" value="DOUBLE-STRAND BREAK REPAIR RAD50 ATPASE, PUTATIVE-RELATED"/>
    <property type="match status" value="1"/>
</dbReference>
<dbReference type="Pfam" id="PF13514">
    <property type="entry name" value="AAA_27"/>
    <property type="match status" value="1"/>
</dbReference>
<dbReference type="SUPFAM" id="SSF52540">
    <property type="entry name" value="P-loop containing nucleoside triphosphate hydrolases"/>
    <property type="match status" value="1"/>
</dbReference>
<feature type="coiled-coil region" evidence="1">
    <location>
        <begin position="267"/>
        <end position="331"/>
    </location>
</feature>
<dbReference type="Proteomes" id="UP000295560">
    <property type="component" value="Unassembled WGS sequence"/>
</dbReference>
<dbReference type="Gene3D" id="3.40.50.300">
    <property type="entry name" value="P-loop containing nucleotide triphosphate hydrolases"/>
    <property type="match status" value="2"/>
</dbReference>
<protein>
    <submittedName>
        <fullName evidence="4">AAA domain-containing protein</fullName>
    </submittedName>
</protein>
<keyword evidence="5" id="KW-1185">Reference proteome</keyword>
<name>A0A4R1HNX9_PSEEN</name>
<feature type="coiled-coil region" evidence="1">
    <location>
        <begin position="374"/>
        <end position="401"/>
    </location>
</feature>
<feature type="region of interest" description="Disordered" evidence="2">
    <location>
        <begin position="573"/>
        <end position="658"/>
    </location>
</feature>
<feature type="compositionally biased region" description="Low complexity" evidence="2">
    <location>
        <begin position="754"/>
        <end position="765"/>
    </location>
</feature>
<dbReference type="RefSeq" id="WP_132432086.1">
    <property type="nucleotide sequence ID" value="NZ_SMFZ01000002.1"/>
</dbReference>
<evidence type="ECO:0000313" key="4">
    <source>
        <dbReference type="EMBL" id="TCK22911.1"/>
    </source>
</evidence>
<evidence type="ECO:0000259" key="3">
    <source>
        <dbReference type="Pfam" id="PF13514"/>
    </source>
</evidence>
<feature type="compositionally biased region" description="Low complexity" evidence="2">
    <location>
        <begin position="614"/>
        <end position="623"/>
    </location>
</feature>
<feature type="compositionally biased region" description="Gly residues" evidence="2">
    <location>
        <begin position="476"/>
        <end position="487"/>
    </location>
</feature>
<evidence type="ECO:0000313" key="5">
    <source>
        <dbReference type="Proteomes" id="UP000295560"/>
    </source>
</evidence>
<dbReference type="OrthoDB" id="3177877at2"/>
<proteinExistence type="predicted"/>
<feature type="domain" description="YhaN AAA" evidence="3">
    <location>
        <begin position="1"/>
        <end position="192"/>
    </location>
</feature>
<feature type="compositionally biased region" description="Basic and acidic residues" evidence="2">
    <location>
        <begin position="594"/>
        <end position="605"/>
    </location>
</feature>
<comment type="caution">
    <text evidence="4">The sequence shown here is derived from an EMBL/GenBank/DDBJ whole genome shotgun (WGS) entry which is preliminary data.</text>
</comment>
<sequence>MRIRTLVLQRYGGWSDRELDLGNGLTIVSGPNEAGKTTLLDALSDLLWGMPRPVRHAWQFSPSRLGLQACVHVDGRDITVRRSTRGLHDSDDAPIDAPWGPGGAEARKRWRQGFGLGHEELREGGRRLCDGGGDLAELVFTARSGRDVRAVARALDGEADKLFRDHRGSKTVEVRAAMGRYERTEEMAAEQMSRAGEVTALVDEIGRLERRASELARSRTIAARDSEHARQTRRGHEPARTLAGLRVDRAALSASGAVLDAVRLDEFEQASADLAAAQRATEEHRARADDLRARRTGLDVDDVLLADAARIRELEAAAQAMHADAERAAALRAEVADLHRRAETALSALFAAPDGPVSDRLAAVHLPADRIRDLDELAAAVQAAEDERERAERAHRAALGEVRDAADGVGGLDLDRVAQVAEVRRAIEAEGSAAAQWRATVTDRADARARRDDALAAAGWVPSTGPVPATGAEYGSAGGGSAGGGSPADGSPADGSVASIPGPSTAGRAPGSATVPGDVAGSAALPGGVAGSVDTPGAAGSATATGEVAGAAAAPGAAGPATATGEVAGAAAAPGEPAAAGSGPASGAGVASRAGERRSRRRSVDEAGAWTLWPDAGAAADPTTGDRRNRRRTATGGRISTSLADHGGQAAETAESEHPRIATPPARVMRRLRSAVRDTAQEAVTATRDVEAARDRLRAATTARDAVAGGGRPVDPATLAAARAERDTRVEALLDALRRSTDPIPDAVHGGAARLAAPDAAQHAGVPGGAGRGPGSQAPSVASDAAQGARVPEGGEPTSPADLAAAAAAAERAIGAADRVADDMIDSADRVAELAHRESELATAREDAGAADTAAEAAEKRRIESETEWTALWRAHGVAAPDPDDADAVCASLTEAARAHADVVRADERLAGLYEQTRAQEEALATALSRAGRPRDGAGLDVLLVSAADLAAEADRVHDRRVLLGRLRSDADRAGGAADAARHECEAAGLRWRHGLRAAGLPGDLEPAGWSTRRDTVGEAQQAGRAATRADAEADRLQRSVDGHRDAVAALVGTHLPEIPADPLGRLPELVERVRAASEAAVSAAHLDDGIVEAEKEAGRSARAAAGARSVLDRLAVELALTETLDAGGLEAAAERGARAVELDAQIAEASRLLAAAAPDLNGEDLVASAPEVEPSALDEHRARCEETERELETTRAEILEQLGGLRSRRRELEGADGAATLHAEAQEHLARAADAAERYLVVHMQREILRRELDTYERTHASPLLVAAGALLERLTGGRFVALRPPAEGGRRLVAVRADGEELDPTRLSEGTADQVHLALRLAGIEQLQADRVAAGLPTVPVVLDDVLMTFDDERAVAATAVLSELAQRFQVLLFTHHDHLVTLARMAGHEFTVAALAPPAAVEDPVDADAARATPVG</sequence>